<reference evidence="1" key="1">
    <citation type="submission" date="2021-02" db="EMBL/GenBank/DDBJ databases">
        <authorList>
            <person name="Nowell W R."/>
        </authorList>
    </citation>
    <scope>NUCLEOTIDE SEQUENCE</scope>
</reference>
<dbReference type="AlphaFoldDB" id="A0A814EQX2"/>
<comment type="caution">
    <text evidence="1">The sequence shown here is derived from an EMBL/GenBank/DDBJ whole genome shotgun (WGS) entry which is preliminary data.</text>
</comment>
<protein>
    <submittedName>
        <fullName evidence="1">Uncharacterized protein</fullName>
    </submittedName>
</protein>
<dbReference type="Proteomes" id="UP000663870">
    <property type="component" value="Unassembled WGS sequence"/>
</dbReference>
<proteinExistence type="predicted"/>
<accession>A0A814EQX2</accession>
<dbReference type="EMBL" id="CAJNOH010000259">
    <property type="protein sequence ID" value="CAF0972515.1"/>
    <property type="molecule type" value="Genomic_DNA"/>
</dbReference>
<evidence type="ECO:0000313" key="3">
    <source>
        <dbReference type="Proteomes" id="UP000663854"/>
    </source>
</evidence>
<keyword evidence="4" id="KW-1185">Reference proteome</keyword>
<sequence>MNNIKKIKNVQNKPEFNKAFEEDAEAPSPLGFITQCTQQQQLVETIHNDVVHNSRIDFYSTAFRFGEINLLSDPFDEDIVQASKSNSTKLVRCLDHPTKKMIIEAVFYTRTLDYEVLQILKNLLNHETIEGYSMI</sequence>
<name>A0A814EQX2_9BILA</name>
<dbReference type="Proteomes" id="UP000663854">
    <property type="component" value="Unassembled WGS sequence"/>
</dbReference>
<organism evidence="1 3">
    <name type="scientific">Rotaria sordida</name>
    <dbReference type="NCBI Taxonomy" id="392033"/>
    <lineage>
        <taxon>Eukaryota</taxon>
        <taxon>Metazoa</taxon>
        <taxon>Spiralia</taxon>
        <taxon>Gnathifera</taxon>
        <taxon>Rotifera</taxon>
        <taxon>Eurotatoria</taxon>
        <taxon>Bdelloidea</taxon>
        <taxon>Philodinida</taxon>
        <taxon>Philodinidae</taxon>
        <taxon>Rotaria</taxon>
    </lineage>
</organism>
<gene>
    <name evidence="2" type="ORF">JXQ802_LOCUS15716</name>
    <name evidence="1" type="ORF">PYM288_LOCUS13185</name>
</gene>
<evidence type="ECO:0000313" key="1">
    <source>
        <dbReference type="EMBL" id="CAF0972515.1"/>
    </source>
</evidence>
<evidence type="ECO:0000313" key="4">
    <source>
        <dbReference type="Proteomes" id="UP000663870"/>
    </source>
</evidence>
<dbReference type="EMBL" id="CAJNOL010000369">
    <property type="protein sequence ID" value="CAF1032497.1"/>
    <property type="molecule type" value="Genomic_DNA"/>
</dbReference>
<evidence type="ECO:0000313" key="2">
    <source>
        <dbReference type="EMBL" id="CAF1032497.1"/>
    </source>
</evidence>